<comment type="subcellular location">
    <subcellularLocation>
        <location evidence="6">Cytoplasm</location>
    </subcellularLocation>
</comment>
<comment type="catalytic activity">
    <reaction evidence="6">
        <text>L-proline + NAD(+) = (S)-1-pyrroline-5-carboxylate + NADH + 2 H(+)</text>
        <dbReference type="Rhea" id="RHEA:14105"/>
        <dbReference type="ChEBI" id="CHEBI:15378"/>
        <dbReference type="ChEBI" id="CHEBI:17388"/>
        <dbReference type="ChEBI" id="CHEBI:57540"/>
        <dbReference type="ChEBI" id="CHEBI:57945"/>
        <dbReference type="ChEBI" id="CHEBI:60039"/>
        <dbReference type="EC" id="1.5.1.2"/>
    </reaction>
</comment>
<dbReference type="PANTHER" id="PTHR11645">
    <property type="entry name" value="PYRROLINE-5-CARBOXYLATE REDUCTASE"/>
    <property type="match status" value="1"/>
</dbReference>
<dbReference type="Pfam" id="PF14748">
    <property type="entry name" value="P5CR_dimer"/>
    <property type="match status" value="1"/>
</dbReference>
<keyword evidence="6 9" id="KW-0028">Amino-acid biosynthesis</keyword>
<comment type="similarity">
    <text evidence="1 6 9">Belongs to the pyrroline-5-carboxylate reductase family.</text>
</comment>
<dbReference type="InterPro" id="IPR029036">
    <property type="entry name" value="P5CR_dimer"/>
</dbReference>
<dbReference type="AlphaFoldDB" id="A0A4S3PYJ2"/>
<dbReference type="EC" id="1.5.1.2" evidence="6 7"/>
<dbReference type="PIRSF" id="PIRSF000193">
    <property type="entry name" value="Pyrrol-5-carb_rd"/>
    <property type="match status" value="1"/>
</dbReference>
<dbReference type="Gene3D" id="3.40.50.720">
    <property type="entry name" value="NAD(P)-binding Rossmann-like Domain"/>
    <property type="match status" value="1"/>
</dbReference>
<evidence type="ECO:0000313" key="12">
    <source>
        <dbReference type="EMBL" id="THE14981.1"/>
    </source>
</evidence>
<dbReference type="NCBIfam" id="TIGR00112">
    <property type="entry name" value="proC"/>
    <property type="match status" value="1"/>
</dbReference>
<dbReference type="PROSITE" id="PS00521">
    <property type="entry name" value="P5CR"/>
    <property type="match status" value="1"/>
</dbReference>
<keyword evidence="6" id="KW-0963">Cytoplasm</keyword>
<dbReference type="Pfam" id="PF03807">
    <property type="entry name" value="F420_oxidored"/>
    <property type="match status" value="1"/>
</dbReference>
<evidence type="ECO:0000256" key="7">
    <source>
        <dbReference type="NCBIfam" id="TIGR00112"/>
    </source>
</evidence>
<proteinExistence type="inferred from homology"/>
<evidence type="ECO:0000256" key="6">
    <source>
        <dbReference type="HAMAP-Rule" id="MF_01925"/>
    </source>
</evidence>
<accession>A0A4S3PYJ2</accession>
<dbReference type="STRING" id="1033734.GCA_000285535_04234"/>
<evidence type="ECO:0000256" key="1">
    <source>
        <dbReference type="ARBA" id="ARBA00005525"/>
    </source>
</evidence>
<dbReference type="FunFam" id="1.10.3730.10:FF:000001">
    <property type="entry name" value="Pyrroline-5-carboxylate reductase"/>
    <property type="match status" value="1"/>
</dbReference>
<evidence type="ECO:0000256" key="2">
    <source>
        <dbReference type="ARBA" id="ARBA00022650"/>
    </source>
</evidence>
<gene>
    <name evidence="12" type="primary">proI</name>
    <name evidence="6" type="synonym">proC</name>
    <name evidence="12" type="ORF">E1I69_01320</name>
</gene>
<dbReference type="SUPFAM" id="SSF48179">
    <property type="entry name" value="6-phosphogluconate dehydrogenase C-terminal domain-like"/>
    <property type="match status" value="1"/>
</dbReference>
<protein>
    <recommendedName>
        <fullName evidence="6 7">Pyrroline-5-carboxylate reductase</fullName>
        <shortName evidence="6">P5C reductase</shortName>
        <shortName evidence="6">P5CR</shortName>
        <ecNumber evidence="6 7">1.5.1.2</ecNumber>
    </recommendedName>
    <alternativeName>
        <fullName evidence="6">PCA reductase</fullName>
    </alternativeName>
</protein>
<dbReference type="OrthoDB" id="9805754at2"/>
<dbReference type="GO" id="GO:0055129">
    <property type="term" value="P:L-proline biosynthetic process"/>
    <property type="evidence" value="ECO:0007669"/>
    <property type="project" value="UniProtKB-UniRule"/>
</dbReference>
<dbReference type="GO" id="GO:0004735">
    <property type="term" value="F:pyrroline-5-carboxylate reductase activity"/>
    <property type="evidence" value="ECO:0007669"/>
    <property type="project" value="UniProtKB-UniRule"/>
</dbReference>
<name>A0A4S3PYJ2_9BACI</name>
<evidence type="ECO:0000256" key="3">
    <source>
        <dbReference type="ARBA" id="ARBA00022857"/>
    </source>
</evidence>
<dbReference type="InterPro" id="IPR008927">
    <property type="entry name" value="6-PGluconate_DH-like_C_sf"/>
</dbReference>
<dbReference type="InterPro" id="IPR000304">
    <property type="entry name" value="Pyrroline-COOH_reductase"/>
</dbReference>
<keyword evidence="3 6" id="KW-0521">NADP</keyword>
<dbReference type="UniPathway" id="UPA00098">
    <property type="reaction ID" value="UER00361"/>
</dbReference>
<dbReference type="SUPFAM" id="SSF51735">
    <property type="entry name" value="NAD(P)-binding Rossmann-fold domains"/>
    <property type="match status" value="1"/>
</dbReference>
<dbReference type="InterPro" id="IPR028939">
    <property type="entry name" value="P5C_Rdtase_cat_N"/>
</dbReference>
<evidence type="ECO:0000256" key="4">
    <source>
        <dbReference type="ARBA" id="ARBA00023002"/>
    </source>
</evidence>
<evidence type="ECO:0000259" key="10">
    <source>
        <dbReference type="Pfam" id="PF03807"/>
    </source>
</evidence>
<evidence type="ECO:0000256" key="9">
    <source>
        <dbReference type="RuleBase" id="RU003903"/>
    </source>
</evidence>
<dbReference type="HAMAP" id="MF_01925">
    <property type="entry name" value="P5C_reductase"/>
    <property type="match status" value="1"/>
</dbReference>
<sequence length="281" mass="30187">MEMKQNMVFVGAGSMAEAMISGMLQKELFLPRQISVMNRSNHARLEELNNTYGVTISQNQKETIENAGIIILAIKPKDVAEAVLAIKEYVNESHLIISVLAGVATTTITDLLNKEVAVVRAMPNTSATIGKSATALAVGMHANENHLLIARQLFETIGIVTTVAEKDLHAVTGLSGSGPAYVYYLVEAMEKAADDIGLEKGIAKELILQTIIGAAEMLKNSTKQPATLRKEVTSPGGTTEAGIKVLEQFNYQQAMVACIKRATTRSAELGEAMLQSVSKEN</sequence>
<dbReference type="NCBIfam" id="NF005813">
    <property type="entry name" value="PRK07679.1"/>
    <property type="match status" value="1"/>
</dbReference>
<keyword evidence="4 6" id="KW-0560">Oxidoreductase</keyword>
<comment type="pathway">
    <text evidence="6 9">Amino-acid biosynthesis; L-proline biosynthesis; L-proline from L-glutamate 5-semialdehyde: step 1/1.</text>
</comment>
<keyword evidence="2 6" id="KW-0641">Proline biosynthesis</keyword>
<reference evidence="12 13" key="1">
    <citation type="journal article" date="2019" name="Indoor Air">
        <title>Impacts of indoor surface finishes on bacterial viability.</title>
        <authorList>
            <person name="Hu J."/>
            <person name="Maamar S.B."/>
            <person name="Glawe A.J."/>
            <person name="Gottel N."/>
            <person name="Gilbert J.A."/>
            <person name="Hartmann E.M."/>
        </authorList>
    </citation>
    <scope>NUCLEOTIDE SEQUENCE [LARGE SCALE GENOMIC DNA]</scope>
    <source>
        <strain evidence="12 13">AF060A6</strain>
    </source>
</reference>
<evidence type="ECO:0000259" key="11">
    <source>
        <dbReference type="Pfam" id="PF14748"/>
    </source>
</evidence>
<dbReference type="EMBL" id="SLUB01000002">
    <property type="protein sequence ID" value="THE14981.1"/>
    <property type="molecule type" value="Genomic_DNA"/>
</dbReference>
<feature type="domain" description="Pyrroline-5-carboxylate reductase dimerisation" evidence="11">
    <location>
        <begin position="165"/>
        <end position="269"/>
    </location>
</feature>
<dbReference type="PANTHER" id="PTHR11645:SF49">
    <property type="entry name" value="PYRROLINE-5-CARBOXYLATE REDUCTASE 1"/>
    <property type="match status" value="1"/>
</dbReference>
<dbReference type="RefSeq" id="WP_136377838.1">
    <property type="nucleotide sequence ID" value="NZ_SLUB01000002.1"/>
</dbReference>
<keyword evidence="13" id="KW-1185">Reference proteome</keyword>
<dbReference type="InterPro" id="IPR036291">
    <property type="entry name" value="NAD(P)-bd_dom_sf"/>
</dbReference>
<dbReference type="InterPro" id="IPR053790">
    <property type="entry name" value="P5CR-like_CS"/>
</dbReference>
<evidence type="ECO:0000256" key="8">
    <source>
        <dbReference type="PIRSR" id="PIRSR000193-1"/>
    </source>
</evidence>
<feature type="binding site" evidence="8">
    <location>
        <begin position="73"/>
        <end position="76"/>
    </location>
    <ligand>
        <name>NADP(+)</name>
        <dbReference type="ChEBI" id="CHEBI:58349"/>
    </ligand>
</feature>
<dbReference type="GO" id="GO:0005737">
    <property type="term" value="C:cytoplasm"/>
    <property type="evidence" value="ECO:0007669"/>
    <property type="project" value="UniProtKB-SubCell"/>
</dbReference>
<dbReference type="Proteomes" id="UP000306477">
    <property type="component" value="Unassembled WGS sequence"/>
</dbReference>
<evidence type="ECO:0000256" key="5">
    <source>
        <dbReference type="ARBA" id="ARBA00058118"/>
    </source>
</evidence>
<comment type="caution">
    <text evidence="12">The sequence shown here is derived from an EMBL/GenBank/DDBJ whole genome shotgun (WGS) entry which is preliminary data.</text>
</comment>
<organism evidence="12 13">
    <name type="scientific">Bacillus timonensis</name>
    <dbReference type="NCBI Taxonomy" id="1033734"/>
    <lineage>
        <taxon>Bacteria</taxon>
        <taxon>Bacillati</taxon>
        <taxon>Bacillota</taxon>
        <taxon>Bacilli</taxon>
        <taxon>Bacillales</taxon>
        <taxon>Bacillaceae</taxon>
        <taxon>Bacillus</taxon>
    </lineage>
</organism>
<comment type="catalytic activity">
    <reaction evidence="6 9">
        <text>L-proline + NADP(+) = (S)-1-pyrroline-5-carboxylate + NADPH + 2 H(+)</text>
        <dbReference type="Rhea" id="RHEA:14109"/>
        <dbReference type="ChEBI" id="CHEBI:15378"/>
        <dbReference type="ChEBI" id="CHEBI:17388"/>
        <dbReference type="ChEBI" id="CHEBI:57783"/>
        <dbReference type="ChEBI" id="CHEBI:58349"/>
        <dbReference type="ChEBI" id="CHEBI:60039"/>
        <dbReference type="EC" id="1.5.1.2"/>
    </reaction>
</comment>
<comment type="function">
    <text evidence="5 6">Catalyzes the reduction of 1-pyrroline-5-carboxylate (PCA) to L-proline.</text>
</comment>
<evidence type="ECO:0000313" key="13">
    <source>
        <dbReference type="Proteomes" id="UP000306477"/>
    </source>
</evidence>
<feature type="domain" description="Pyrroline-5-carboxylate reductase catalytic N-terminal" evidence="10">
    <location>
        <begin position="8"/>
        <end position="102"/>
    </location>
</feature>
<dbReference type="Gene3D" id="1.10.3730.10">
    <property type="entry name" value="ProC C-terminal domain-like"/>
    <property type="match status" value="1"/>
</dbReference>